<feature type="region of interest" description="Disordered" evidence="5">
    <location>
        <begin position="569"/>
        <end position="610"/>
    </location>
</feature>
<dbReference type="OMA" id="KFTRPAN"/>
<feature type="repeat" description="TPR" evidence="4">
    <location>
        <begin position="455"/>
        <end position="488"/>
    </location>
</feature>
<dbReference type="PROSITE" id="PS50059">
    <property type="entry name" value="FKBP_PPIASE"/>
    <property type="match status" value="3"/>
</dbReference>
<dbReference type="PANTHER" id="PTHR46512">
    <property type="entry name" value="PEPTIDYLPROLYL ISOMERASE"/>
    <property type="match status" value="1"/>
</dbReference>
<dbReference type="EMBL" id="DF237394">
    <property type="protein sequence ID" value="GAQ88614.1"/>
    <property type="molecule type" value="Genomic_DNA"/>
</dbReference>
<dbReference type="SUPFAM" id="SSF54534">
    <property type="entry name" value="FKBP-like"/>
    <property type="match status" value="3"/>
</dbReference>
<dbReference type="AlphaFoldDB" id="A0A1Y1ICB6"/>
<organism evidence="7 8">
    <name type="scientific">Klebsormidium nitens</name>
    <name type="common">Green alga</name>
    <name type="synonym">Ulothrix nitens</name>
    <dbReference type="NCBI Taxonomy" id="105231"/>
    <lineage>
        <taxon>Eukaryota</taxon>
        <taxon>Viridiplantae</taxon>
        <taxon>Streptophyta</taxon>
        <taxon>Klebsormidiophyceae</taxon>
        <taxon>Klebsormidiales</taxon>
        <taxon>Klebsormidiaceae</taxon>
        <taxon>Klebsormidium</taxon>
    </lineage>
</organism>
<dbReference type="EC" id="5.2.1.8" evidence="3"/>
<gene>
    <name evidence="7" type="ORF">KFL_004450010</name>
</gene>
<feature type="compositionally biased region" description="Basic and acidic residues" evidence="5">
    <location>
        <begin position="581"/>
        <end position="599"/>
    </location>
</feature>
<dbReference type="InterPro" id="IPR050754">
    <property type="entry name" value="FKBP4/5/8-like"/>
</dbReference>
<dbReference type="InterPro" id="IPR019734">
    <property type="entry name" value="TPR_rpt"/>
</dbReference>
<feature type="domain" description="PPIase FKBP-type" evidence="6">
    <location>
        <begin position="169"/>
        <end position="243"/>
    </location>
</feature>
<dbReference type="Proteomes" id="UP000054558">
    <property type="component" value="Unassembled WGS sequence"/>
</dbReference>
<dbReference type="SMART" id="SM00028">
    <property type="entry name" value="TPR"/>
    <property type="match status" value="2"/>
</dbReference>
<evidence type="ECO:0000259" key="6">
    <source>
        <dbReference type="PROSITE" id="PS50059"/>
    </source>
</evidence>
<keyword evidence="8" id="KW-1185">Reference proteome</keyword>
<accession>A0A1Y1ICB6</accession>
<evidence type="ECO:0000256" key="5">
    <source>
        <dbReference type="SAM" id="MobiDB-lite"/>
    </source>
</evidence>
<feature type="region of interest" description="Disordered" evidence="5">
    <location>
        <begin position="1"/>
        <end position="22"/>
    </location>
</feature>
<evidence type="ECO:0000313" key="8">
    <source>
        <dbReference type="Proteomes" id="UP000054558"/>
    </source>
</evidence>
<keyword evidence="3 7" id="KW-0413">Isomerase</keyword>
<dbReference type="Pfam" id="PF14559">
    <property type="entry name" value="TPR_19"/>
    <property type="match status" value="1"/>
</dbReference>
<dbReference type="InterPro" id="IPR001179">
    <property type="entry name" value="PPIase_FKBP_dom"/>
</dbReference>
<sequence length="630" mass="69993">MEDEVPSYQEKKKRKPLREIPPGGVLKAVIRGGQDGVPGPREGQQVILHYVVRRPDDTPAVLESTRKEFGGTGTPRRFLLGNEQSLWAWEFAVPSMRKGEIAMLKVQPEYHYGDKQCPWSRPEHIPSDEQLLFEIELLDYMDVKVLTEDGNVVKQVLSEGDGWENPRPPYEVTVQARGVVSGMDTAVFPASEPLEFAMGSSKVPRGLETALQNMLVKEKARVWVAGPEQLEPRGGAAAVPAGADEIDCTLELLSMNQVRDVMGDGEITKRRLVHGEGDFPMDCPLEDSTLAVHVTGRLPDGTVFWDTHGSVGGGESAPLPEVAGQPYEFATGEGLVPEGLESSIRLMLKGERAIIHSSAKYAYDKFPRPGGVPEGSPVVWEVELVSFEKVRNWTDLDMDAVLQETVKTREQGNRLFKQGKFKFAKEKYLKILRQLKRLQMGATAEQAEAIASQRVALQLNLAAVHHKMEEYAEAVKVASEVLSEDPGNAKALFRRAQAYTMTGDFEEAERDYRDMLAADPSTDADAKAGVAKIRRREQEYRAKAKQQFGGMLKKRPGALSDQIERFAVDPKPGPAASTAAQEREDAAEVEGEISRETQTRSEGLLETDRRGSWPWPNLFRSLRNRFCTIL</sequence>
<feature type="domain" description="PPIase FKBP-type" evidence="6">
    <location>
        <begin position="287"/>
        <end position="388"/>
    </location>
</feature>
<evidence type="ECO:0000256" key="4">
    <source>
        <dbReference type="PROSITE-ProRule" id="PRU00339"/>
    </source>
</evidence>
<evidence type="ECO:0000256" key="3">
    <source>
        <dbReference type="PROSITE-ProRule" id="PRU00277"/>
    </source>
</evidence>
<feature type="domain" description="PPIase FKBP-type" evidence="6">
    <location>
        <begin position="43"/>
        <end position="141"/>
    </location>
</feature>
<comment type="catalytic activity">
    <reaction evidence="3">
        <text>[protein]-peptidylproline (omega=180) = [protein]-peptidylproline (omega=0)</text>
        <dbReference type="Rhea" id="RHEA:16237"/>
        <dbReference type="Rhea" id="RHEA-COMP:10747"/>
        <dbReference type="Rhea" id="RHEA-COMP:10748"/>
        <dbReference type="ChEBI" id="CHEBI:83833"/>
        <dbReference type="ChEBI" id="CHEBI:83834"/>
        <dbReference type="EC" id="5.2.1.8"/>
    </reaction>
</comment>
<keyword evidence="3" id="KW-0697">Rotamase</keyword>
<dbReference type="STRING" id="105231.A0A1Y1ICB6"/>
<evidence type="ECO:0000313" key="7">
    <source>
        <dbReference type="EMBL" id="GAQ88614.1"/>
    </source>
</evidence>
<feature type="repeat" description="TPR" evidence="4">
    <location>
        <begin position="489"/>
        <end position="522"/>
    </location>
</feature>
<evidence type="ECO:0000256" key="2">
    <source>
        <dbReference type="ARBA" id="ARBA00022803"/>
    </source>
</evidence>
<dbReference type="Gene3D" id="1.25.40.10">
    <property type="entry name" value="Tetratricopeptide repeat domain"/>
    <property type="match status" value="1"/>
</dbReference>
<name>A0A1Y1ICB6_KLENI</name>
<dbReference type="OrthoDB" id="1902587at2759"/>
<keyword evidence="1" id="KW-0677">Repeat</keyword>
<dbReference type="SUPFAM" id="SSF48452">
    <property type="entry name" value="TPR-like"/>
    <property type="match status" value="1"/>
</dbReference>
<proteinExistence type="predicted"/>
<dbReference type="PANTHER" id="PTHR46512:SF8">
    <property type="entry name" value="PEPTIDYLPROLYL ISOMERASE"/>
    <property type="match status" value="1"/>
</dbReference>
<dbReference type="Pfam" id="PF00254">
    <property type="entry name" value="FKBP_C"/>
    <property type="match status" value="3"/>
</dbReference>
<protein>
    <recommendedName>
        <fullName evidence="3">peptidylprolyl isomerase</fullName>
        <ecNumber evidence="3">5.2.1.8</ecNumber>
    </recommendedName>
</protein>
<evidence type="ECO:0000256" key="1">
    <source>
        <dbReference type="ARBA" id="ARBA00022737"/>
    </source>
</evidence>
<dbReference type="PROSITE" id="PS50005">
    <property type="entry name" value="TPR"/>
    <property type="match status" value="2"/>
</dbReference>
<reference evidence="7 8" key="1">
    <citation type="journal article" date="2014" name="Nat. Commun.">
        <title>Klebsormidium flaccidum genome reveals primary factors for plant terrestrial adaptation.</title>
        <authorList>
            <person name="Hori K."/>
            <person name="Maruyama F."/>
            <person name="Fujisawa T."/>
            <person name="Togashi T."/>
            <person name="Yamamoto N."/>
            <person name="Seo M."/>
            <person name="Sato S."/>
            <person name="Yamada T."/>
            <person name="Mori H."/>
            <person name="Tajima N."/>
            <person name="Moriyama T."/>
            <person name="Ikeuchi M."/>
            <person name="Watanabe M."/>
            <person name="Wada H."/>
            <person name="Kobayashi K."/>
            <person name="Saito M."/>
            <person name="Masuda T."/>
            <person name="Sasaki-Sekimoto Y."/>
            <person name="Mashiguchi K."/>
            <person name="Awai K."/>
            <person name="Shimojima M."/>
            <person name="Masuda S."/>
            <person name="Iwai M."/>
            <person name="Nobusawa T."/>
            <person name="Narise T."/>
            <person name="Kondo S."/>
            <person name="Saito H."/>
            <person name="Sato R."/>
            <person name="Murakawa M."/>
            <person name="Ihara Y."/>
            <person name="Oshima-Yamada Y."/>
            <person name="Ohtaka K."/>
            <person name="Satoh M."/>
            <person name="Sonobe K."/>
            <person name="Ishii M."/>
            <person name="Ohtani R."/>
            <person name="Kanamori-Sato M."/>
            <person name="Honoki R."/>
            <person name="Miyazaki D."/>
            <person name="Mochizuki H."/>
            <person name="Umetsu J."/>
            <person name="Higashi K."/>
            <person name="Shibata D."/>
            <person name="Kamiya Y."/>
            <person name="Sato N."/>
            <person name="Nakamura Y."/>
            <person name="Tabata S."/>
            <person name="Ida S."/>
            <person name="Kurokawa K."/>
            <person name="Ohta H."/>
        </authorList>
    </citation>
    <scope>NUCLEOTIDE SEQUENCE [LARGE SCALE GENOMIC DNA]</scope>
    <source>
        <strain evidence="7 8">NIES-2285</strain>
    </source>
</reference>
<dbReference type="InterPro" id="IPR046357">
    <property type="entry name" value="PPIase_dom_sf"/>
</dbReference>
<keyword evidence="2 4" id="KW-0802">TPR repeat</keyword>
<dbReference type="InterPro" id="IPR011990">
    <property type="entry name" value="TPR-like_helical_dom_sf"/>
</dbReference>
<dbReference type="GO" id="GO:0003755">
    <property type="term" value="F:peptidyl-prolyl cis-trans isomerase activity"/>
    <property type="evidence" value="ECO:0007669"/>
    <property type="project" value="UniProtKB-KW"/>
</dbReference>
<dbReference type="Gene3D" id="3.10.50.40">
    <property type="match status" value="3"/>
</dbReference>